<keyword evidence="1" id="KW-0732">Signal</keyword>
<protein>
    <recommendedName>
        <fullName evidence="4">Lipoprotein</fullName>
    </recommendedName>
</protein>
<feature type="signal peptide" evidence="1">
    <location>
        <begin position="1"/>
        <end position="18"/>
    </location>
</feature>
<dbReference type="Proteomes" id="UP000231564">
    <property type="component" value="Chromosome MARIT"/>
</dbReference>
<proteinExistence type="predicted"/>
<feature type="chain" id="PRO_5013924059" description="Lipoprotein" evidence="1">
    <location>
        <begin position="19"/>
        <end position="144"/>
    </location>
</feature>
<evidence type="ECO:0000313" key="3">
    <source>
        <dbReference type="Proteomes" id="UP000231564"/>
    </source>
</evidence>
<evidence type="ECO:0008006" key="4">
    <source>
        <dbReference type="Google" id="ProtNLM"/>
    </source>
</evidence>
<organism evidence="2 3">
    <name type="scientific">Tenacibaculum maritimum NCIMB 2154</name>
    <dbReference type="NCBI Taxonomy" id="1349785"/>
    <lineage>
        <taxon>Bacteria</taxon>
        <taxon>Pseudomonadati</taxon>
        <taxon>Bacteroidota</taxon>
        <taxon>Flavobacteriia</taxon>
        <taxon>Flavobacteriales</taxon>
        <taxon>Flavobacteriaceae</taxon>
        <taxon>Tenacibaculum</taxon>
    </lineage>
</organism>
<dbReference type="EMBL" id="LT634361">
    <property type="protein sequence ID" value="SFZ81920.1"/>
    <property type="molecule type" value="Genomic_DNA"/>
</dbReference>
<dbReference type="AlphaFoldDB" id="A0A2H1E8U3"/>
<name>A0A2H1E8U3_9FLAO</name>
<dbReference type="KEGG" id="tmar:MARIT_1345"/>
<dbReference type="GeneID" id="47722882"/>
<dbReference type="OrthoDB" id="1248654at2"/>
<evidence type="ECO:0000313" key="2">
    <source>
        <dbReference type="EMBL" id="SFZ81920.1"/>
    </source>
</evidence>
<keyword evidence="3" id="KW-1185">Reference proteome</keyword>
<dbReference type="RefSeq" id="WP_024741911.1">
    <property type="nucleotide sequence ID" value="NZ_BAUG01000040.1"/>
</dbReference>
<gene>
    <name evidence="2" type="ORF">MARIT_1345</name>
</gene>
<reference evidence="2 3" key="1">
    <citation type="submission" date="2016-11" db="EMBL/GenBank/DDBJ databases">
        <authorList>
            <person name="Jaros S."/>
            <person name="Januszkiewicz K."/>
            <person name="Wedrychowicz H."/>
        </authorList>
    </citation>
    <scope>NUCLEOTIDE SEQUENCE [LARGE SCALE GENOMIC DNA]</scope>
    <source>
        <strain evidence="2">NCIMB 2154T</strain>
    </source>
</reference>
<sequence length="144" mass="16983">MKKILFIALCCFSFSAFSQIELVETTKTEIVSKISYVYLEKAGDNEYNLYYKNMNALGHEYVHFGFKNLNNDYDKLYEIMMKGFEDKPRDPLQIKANGDVVWLKYSREEGNLYLQIQQFVSRDPDVMTVSRLLTKEDITNLFKK</sequence>
<evidence type="ECO:0000256" key="1">
    <source>
        <dbReference type="SAM" id="SignalP"/>
    </source>
</evidence>
<accession>A0A2H1E8U3</accession>